<dbReference type="EMBL" id="ASPP01019842">
    <property type="protein sequence ID" value="ETO14707.1"/>
    <property type="molecule type" value="Genomic_DNA"/>
</dbReference>
<evidence type="ECO:0000313" key="1">
    <source>
        <dbReference type="EMBL" id="ETO14707.1"/>
    </source>
</evidence>
<gene>
    <name evidence="1" type="ORF">RFI_22661</name>
</gene>
<organism evidence="1 2">
    <name type="scientific">Reticulomyxa filosa</name>
    <dbReference type="NCBI Taxonomy" id="46433"/>
    <lineage>
        <taxon>Eukaryota</taxon>
        <taxon>Sar</taxon>
        <taxon>Rhizaria</taxon>
        <taxon>Retaria</taxon>
        <taxon>Foraminifera</taxon>
        <taxon>Monothalamids</taxon>
        <taxon>Reticulomyxidae</taxon>
        <taxon>Reticulomyxa</taxon>
    </lineage>
</organism>
<reference evidence="1 2" key="1">
    <citation type="journal article" date="2013" name="Curr. Biol.">
        <title>The Genome of the Foraminiferan Reticulomyxa filosa.</title>
        <authorList>
            <person name="Glockner G."/>
            <person name="Hulsmann N."/>
            <person name="Schleicher M."/>
            <person name="Noegel A.A."/>
            <person name="Eichinger L."/>
            <person name="Gallinger C."/>
            <person name="Pawlowski J."/>
            <person name="Sierra R."/>
            <person name="Euteneuer U."/>
            <person name="Pillet L."/>
            <person name="Moustafa A."/>
            <person name="Platzer M."/>
            <person name="Groth M."/>
            <person name="Szafranski K."/>
            <person name="Schliwa M."/>
        </authorList>
    </citation>
    <scope>NUCLEOTIDE SEQUENCE [LARGE SCALE GENOMIC DNA]</scope>
</reference>
<name>X6MMN8_RETFI</name>
<accession>X6MMN8</accession>
<evidence type="ECO:0000313" key="2">
    <source>
        <dbReference type="Proteomes" id="UP000023152"/>
    </source>
</evidence>
<protein>
    <submittedName>
        <fullName evidence="1">Uncharacterized protein</fullName>
    </submittedName>
</protein>
<dbReference type="Proteomes" id="UP000023152">
    <property type="component" value="Unassembled WGS sequence"/>
</dbReference>
<feature type="non-terminal residue" evidence="1">
    <location>
        <position position="203"/>
    </location>
</feature>
<dbReference type="AlphaFoldDB" id="X6MMN8"/>
<comment type="caution">
    <text evidence="1">The sequence shown here is derived from an EMBL/GenBank/DDBJ whole genome shotgun (WGS) entry which is preliminary data.</text>
</comment>
<proteinExistence type="predicted"/>
<sequence length="203" mass="23338">MNINGVKAEEMAINNVDSLFETLVPLPTPLRLTQCVVHGHEILICGGGEIKTCFSYHTLKNQYKLICSYPEGIEMGHCVVKRLSPSTNELTLLSLSGQDREKQKYGFVMKYKSVWDNEGENQKEKQYNEWMPFTDNSNKLITIGKDDDCHFGLRGVIGGSDNHLLFMTYFPKNIDVFNLNTFQYAKQEMLPMRNGNRVHYHCF</sequence>
<keyword evidence="2" id="KW-1185">Reference proteome</keyword>